<name>A0A927FTA3_9HYPH</name>
<dbReference type="InterPro" id="IPR048632">
    <property type="entry name" value="CsgH-like"/>
</dbReference>
<sequence length="125" mass="12606">MLPYSLPIALAGLGLGLAGFAATANAAPDGLSCGVMAHTANGMATLEGVIKTDKAAAGSYSFALKSSGGGSNNSVRQGGQFRAEPGMVTTLGQVSINSDARTSIEFTVTIDGRSYDCSAPWTTRT</sequence>
<dbReference type="EMBL" id="JACYFU010000001">
    <property type="protein sequence ID" value="MBD8064284.1"/>
    <property type="molecule type" value="Genomic_DNA"/>
</dbReference>
<feature type="chain" id="PRO_5037048458" description="CsgH-like domain-containing protein" evidence="1">
    <location>
        <begin position="27"/>
        <end position="125"/>
    </location>
</feature>
<dbReference type="InterPro" id="IPR053722">
    <property type="entry name" value="Curli_assembly_CsgC/AgfC"/>
</dbReference>
<evidence type="ECO:0000256" key="1">
    <source>
        <dbReference type="SAM" id="SignalP"/>
    </source>
</evidence>
<feature type="domain" description="CsgH-like" evidence="2">
    <location>
        <begin position="32"/>
        <end position="117"/>
    </location>
</feature>
<evidence type="ECO:0000259" key="2">
    <source>
        <dbReference type="Pfam" id="PF21112"/>
    </source>
</evidence>
<keyword evidence="4" id="KW-1185">Reference proteome</keyword>
<gene>
    <name evidence="3" type="ORF">IC608_02180</name>
</gene>
<organism evidence="3 4">
    <name type="scientific">Devosia oryzisoli</name>
    <dbReference type="NCBI Taxonomy" id="2774138"/>
    <lineage>
        <taxon>Bacteria</taxon>
        <taxon>Pseudomonadati</taxon>
        <taxon>Pseudomonadota</taxon>
        <taxon>Alphaproteobacteria</taxon>
        <taxon>Hyphomicrobiales</taxon>
        <taxon>Devosiaceae</taxon>
        <taxon>Devosia</taxon>
    </lineage>
</organism>
<protein>
    <recommendedName>
        <fullName evidence="2">CsgH-like domain-containing protein</fullName>
    </recommendedName>
</protein>
<dbReference type="Pfam" id="PF21112">
    <property type="entry name" value="CsgH"/>
    <property type="match status" value="1"/>
</dbReference>
<dbReference type="Proteomes" id="UP000654108">
    <property type="component" value="Unassembled WGS sequence"/>
</dbReference>
<dbReference type="Gene3D" id="2.60.40.2420">
    <property type="match status" value="1"/>
</dbReference>
<dbReference type="InterPro" id="IPR047726">
    <property type="entry name" value="CsgH_dom"/>
</dbReference>
<evidence type="ECO:0000313" key="3">
    <source>
        <dbReference type="EMBL" id="MBD8064284.1"/>
    </source>
</evidence>
<proteinExistence type="predicted"/>
<feature type="signal peptide" evidence="1">
    <location>
        <begin position="1"/>
        <end position="26"/>
    </location>
</feature>
<dbReference type="AlphaFoldDB" id="A0A927FTA3"/>
<keyword evidence="1" id="KW-0732">Signal</keyword>
<comment type="caution">
    <text evidence="3">The sequence shown here is derived from an EMBL/GenBank/DDBJ whole genome shotgun (WGS) entry which is preliminary data.</text>
</comment>
<evidence type="ECO:0000313" key="4">
    <source>
        <dbReference type="Proteomes" id="UP000654108"/>
    </source>
</evidence>
<reference evidence="3" key="1">
    <citation type="submission" date="2020-09" db="EMBL/GenBank/DDBJ databases">
        <title>Genome seq and assembly of Devosia sp.</title>
        <authorList>
            <person name="Chhetri G."/>
        </authorList>
    </citation>
    <scope>NUCLEOTIDE SEQUENCE</scope>
    <source>
        <strain evidence="3">PTR5</strain>
    </source>
</reference>
<accession>A0A927FTA3</accession>
<dbReference type="RefSeq" id="WP_191772388.1">
    <property type="nucleotide sequence ID" value="NZ_JACYFU010000001.1"/>
</dbReference>
<dbReference type="NCBIfam" id="NF041112">
    <property type="entry name" value="chap_CsgH_alph"/>
    <property type="match status" value="1"/>
</dbReference>